<dbReference type="AlphaFoldDB" id="A0A317NDJ3"/>
<comment type="caution">
    <text evidence="2">The sequence shown here is derived from an EMBL/GenBank/DDBJ whole genome shotgun (WGS) entry which is preliminary data.</text>
</comment>
<feature type="transmembrane region" description="Helical" evidence="1">
    <location>
        <begin position="53"/>
        <end position="72"/>
    </location>
</feature>
<evidence type="ECO:0000256" key="1">
    <source>
        <dbReference type="SAM" id="Phobius"/>
    </source>
</evidence>
<dbReference type="RefSeq" id="WP_110039048.1">
    <property type="nucleotide sequence ID" value="NZ_JBFAHU010000003.1"/>
</dbReference>
<dbReference type="EMBL" id="QGTL01000007">
    <property type="protein sequence ID" value="PWV73446.1"/>
    <property type="molecule type" value="Genomic_DNA"/>
</dbReference>
<keyword evidence="1" id="KW-0472">Membrane</keyword>
<protein>
    <submittedName>
        <fullName evidence="2">Uncharacterized protein</fullName>
    </submittedName>
</protein>
<evidence type="ECO:0000313" key="3">
    <source>
        <dbReference type="Proteomes" id="UP000246410"/>
    </source>
</evidence>
<dbReference type="Proteomes" id="UP000246410">
    <property type="component" value="Unassembled WGS sequence"/>
</dbReference>
<accession>A0A317NDJ3</accession>
<keyword evidence="3" id="KW-1185">Reference proteome</keyword>
<feature type="transmembrane region" description="Helical" evidence="1">
    <location>
        <begin position="92"/>
        <end position="112"/>
    </location>
</feature>
<sequence>MLWFCLLVAPLLIWSLTATTLRVWVPGFVVLAAVAAGQYVVGRRWVFPDGQFTVLAALTLITAAVLVFGPFLERGEGRSALWRSRIGYSLGFVAGLIAVSWIVLFGPVFFLMGRWSFVPASTALDPLPAGLSVRETVDKGCTSRSSDSDCARRFVLTGTESPDSLAALLRGHLTDTRACAFERREAQGREYWWGTCPIAGWPLDRHETTAAISAGRDAVTLDLAYLDDW</sequence>
<name>A0A317NDJ3_9NOCA</name>
<organism evidence="2 3">
    <name type="scientific">Nocardia neocaledoniensis</name>
    <dbReference type="NCBI Taxonomy" id="236511"/>
    <lineage>
        <taxon>Bacteria</taxon>
        <taxon>Bacillati</taxon>
        <taxon>Actinomycetota</taxon>
        <taxon>Actinomycetes</taxon>
        <taxon>Mycobacteriales</taxon>
        <taxon>Nocardiaceae</taxon>
        <taxon>Nocardia</taxon>
    </lineage>
</organism>
<proteinExistence type="predicted"/>
<reference evidence="2 3" key="1">
    <citation type="submission" date="2018-05" db="EMBL/GenBank/DDBJ databases">
        <title>Genomic Encyclopedia of Type Strains, Phase IV (KMG-IV): sequencing the most valuable type-strain genomes for metagenomic binning, comparative biology and taxonomic classification.</title>
        <authorList>
            <person name="Goeker M."/>
        </authorList>
    </citation>
    <scope>NUCLEOTIDE SEQUENCE [LARGE SCALE GENOMIC DNA]</scope>
    <source>
        <strain evidence="2 3">DSM 44717</strain>
    </source>
</reference>
<keyword evidence="1" id="KW-0812">Transmembrane</keyword>
<evidence type="ECO:0000313" key="2">
    <source>
        <dbReference type="EMBL" id="PWV73446.1"/>
    </source>
</evidence>
<gene>
    <name evidence="2" type="ORF">DFR69_10772</name>
</gene>
<keyword evidence="1" id="KW-1133">Transmembrane helix</keyword>